<name>A0A6N4QLS1_9LEPT</name>
<dbReference type="AlphaFoldDB" id="A0A6N4QLS1"/>
<organism evidence="2 3">
    <name type="scientific">Leptospira kanakyensis</name>
    <dbReference type="NCBI Taxonomy" id="2484968"/>
    <lineage>
        <taxon>Bacteria</taxon>
        <taxon>Pseudomonadati</taxon>
        <taxon>Spirochaetota</taxon>
        <taxon>Spirochaetia</taxon>
        <taxon>Leptospirales</taxon>
        <taxon>Leptospiraceae</taxon>
        <taxon>Leptospira</taxon>
    </lineage>
</organism>
<proteinExistence type="predicted"/>
<keyword evidence="1" id="KW-0812">Transmembrane</keyword>
<evidence type="ECO:0000256" key="1">
    <source>
        <dbReference type="SAM" id="Phobius"/>
    </source>
</evidence>
<dbReference type="EMBL" id="RQFF01000003">
    <property type="protein sequence ID" value="TGK76986.1"/>
    <property type="molecule type" value="Genomic_DNA"/>
</dbReference>
<dbReference type="Proteomes" id="UP000297239">
    <property type="component" value="Unassembled WGS sequence"/>
</dbReference>
<evidence type="ECO:0000313" key="2">
    <source>
        <dbReference type="EMBL" id="TGK76986.1"/>
    </source>
</evidence>
<keyword evidence="3" id="KW-1185">Reference proteome</keyword>
<keyword evidence="1" id="KW-0472">Membrane</keyword>
<feature type="transmembrane region" description="Helical" evidence="1">
    <location>
        <begin position="111"/>
        <end position="131"/>
    </location>
</feature>
<keyword evidence="1" id="KW-1133">Transmembrane helix</keyword>
<dbReference type="OrthoDB" id="6977035at2"/>
<gene>
    <name evidence="2" type="ORF">EHQ18_00040</name>
</gene>
<accession>A0A6N4QLS1</accession>
<comment type="caution">
    <text evidence="2">The sequence shown here is derived from an EMBL/GenBank/DDBJ whole genome shotgun (WGS) entry which is preliminary data.</text>
</comment>
<evidence type="ECO:0000313" key="3">
    <source>
        <dbReference type="Proteomes" id="UP000297239"/>
    </source>
</evidence>
<protein>
    <submittedName>
        <fullName evidence="2">Uncharacterized protein</fullName>
    </submittedName>
</protein>
<sequence length="193" mass="23036">MIRKFSIMILVIFTQNCLNHKSSLLDQHFKIKDTHYRNINLFIRKIEISKVDDDLKSLQEETIKSNIKILLEQSNLFKSVNYYSNFLNDENAIIVDLDFYQYDNHLRIDPLYFPLSFLTLTLYIWFGGNIVNFESKIKLEINSYDKNNKLLASKIFREENIINDNIYNPWKSRRIIPEIKSNFILKSVIEVTN</sequence>
<reference evidence="2" key="1">
    <citation type="journal article" date="2019" name="PLoS Negl. Trop. Dis.">
        <title>Revisiting the worldwide diversity of Leptospira species in the environment.</title>
        <authorList>
            <person name="Vincent A.T."/>
            <person name="Schiettekatte O."/>
            <person name="Bourhy P."/>
            <person name="Veyrier F.J."/>
            <person name="Picardeau M."/>
        </authorList>
    </citation>
    <scope>NUCLEOTIDE SEQUENCE [LARGE SCALE GENOMIC DNA]</scope>
    <source>
        <strain evidence="2">201800293</strain>
    </source>
</reference>